<keyword evidence="10" id="KW-1185">Reference proteome</keyword>
<evidence type="ECO:0000256" key="3">
    <source>
        <dbReference type="ARBA" id="ARBA00047175"/>
    </source>
</evidence>
<proteinExistence type="inferred from homology"/>
<organism evidence="9 10">
    <name type="scientific">Paraclostridium benzoelyticum</name>
    <dbReference type="NCBI Taxonomy" id="1629550"/>
    <lineage>
        <taxon>Bacteria</taxon>
        <taxon>Bacillati</taxon>
        <taxon>Bacillota</taxon>
        <taxon>Clostridia</taxon>
        <taxon>Peptostreptococcales</taxon>
        <taxon>Peptostreptococcaceae</taxon>
        <taxon>Paraclostridium</taxon>
    </lineage>
</organism>
<dbReference type="GO" id="GO:0019346">
    <property type="term" value="P:transsulfuration"/>
    <property type="evidence" value="ECO:0007669"/>
    <property type="project" value="InterPro"/>
</dbReference>
<dbReference type="PIRSF" id="PIRSF001434">
    <property type="entry name" value="CGS"/>
    <property type="match status" value="1"/>
</dbReference>
<reference evidence="9 10" key="1">
    <citation type="submission" date="2015-04" db="EMBL/GenBank/DDBJ databases">
        <title>Microcin producing Clostridium sp. JC272T.</title>
        <authorList>
            <person name="Jyothsna T."/>
            <person name="Sasikala C."/>
            <person name="Ramana C."/>
        </authorList>
    </citation>
    <scope>NUCLEOTIDE SEQUENCE [LARGE SCALE GENOMIC DNA]</scope>
    <source>
        <strain evidence="9 10">JC272</strain>
    </source>
</reference>
<comment type="cofactor">
    <cofactor evidence="1 8">
        <name>pyridoxal 5'-phosphate</name>
        <dbReference type="ChEBI" id="CHEBI:597326"/>
    </cofactor>
</comment>
<evidence type="ECO:0000256" key="8">
    <source>
        <dbReference type="RuleBase" id="RU362118"/>
    </source>
</evidence>
<keyword evidence="9" id="KW-0456">Lyase</keyword>
<dbReference type="RefSeq" id="WP_046824152.1">
    <property type="nucleotide sequence ID" value="NZ_LBBT01000336.1"/>
</dbReference>
<evidence type="ECO:0000256" key="7">
    <source>
        <dbReference type="PIRSR" id="PIRSR001434-2"/>
    </source>
</evidence>
<sequence>MRESNYYETMLLHYGEDKKDYEGAVVPPIYQNSLFTFEDWDSIDKAFDDPVNNCIYTRGKNPTVSIVEEKLSKLAGGEKAKLFTSGMAAISSAIMHFVKPNGHIITLKNIYGPANNFMGSYLKEKMNIEITYISGKDINEFRENIKENTCLIYLESPSSVVFSLQDINEISKLAKEHNIKTIIDNTWATPIYQKPLKMGIDLEVHSCSKYIGGHSDIVAGVVIGSKKDIKDIFEKEHALYGGKIAPFEAWLIMRSLRTLPIRLAKHQENALQVAKFLESHPKVKKVYYPGIKSFEQYELGKKQMDGYTGLMAIDLDCKDLDKIKGFVNRLEYFYIGVSWGGFESLVYAPAISYLKEMTPDKFDAMGISLGSIRLSIGLENYNDLICDLEKALSIL</sequence>
<dbReference type="InterPro" id="IPR015422">
    <property type="entry name" value="PyrdxlP-dep_Trfase_small"/>
</dbReference>
<comment type="catalytic activity">
    <reaction evidence="6">
        <text>L-methionine + H2O = methanethiol + 2-oxobutanoate + NH4(+)</text>
        <dbReference type="Rhea" id="RHEA:23800"/>
        <dbReference type="ChEBI" id="CHEBI:15377"/>
        <dbReference type="ChEBI" id="CHEBI:16007"/>
        <dbReference type="ChEBI" id="CHEBI:16763"/>
        <dbReference type="ChEBI" id="CHEBI:28938"/>
        <dbReference type="ChEBI" id="CHEBI:57844"/>
        <dbReference type="EC" id="4.4.1.11"/>
    </reaction>
    <physiologicalReaction direction="left-to-right" evidence="6">
        <dbReference type="Rhea" id="RHEA:23801"/>
    </physiologicalReaction>
</comment>
<evidence type="ECO:0000256" key="5">
    <source>
        <dbReference type="ARBA" id="ARBA00048780"/>
    </source>
</evidence>
<comment type="similarity">
    <text evidence="8">Belongs to the trans-sulfuration enzymes family.</text>
</comment>
<evidence type="ECO:0000256" key="4">
    <source>
        <dbReference type="ARBA" id="ARBA00047199"/>
    </source>
</evidence>
<feature type="modified residue" description="N6-(pyridoxal phosphate)lysine" evidence="7">
    <location>
        <position position="209"/>
    </location>
</feature>
<dbReference type="AlphaFoldDB" id="A0A0M3DF61"/>
<evidence type="ECO:0000313" key="10">
    <source>
        <dbReference type="Proteomes" id="UP000034407"/>
    </source>
</evidence>
<dbReference type="FunFam" id="3.40.640.10:FF:000046">
    <property type="entry name" value="Cystathionine gamma-lyase"/>
    <property type="match status" value="1"/>
</dbReference>
<name>A0A0M3DF61_9FIRM</name>
<dbReference type="GO" id="GO:0018826">
    <property type="term" value="F:methionine gamma-lyase activity"/>
    <property type="evidence" value="ECO:0007669"/>
    <property type="project" value="UniProtKB-EC"/>
</dbReference>
<dbReference type="Gene3D" id="3.40.640.10">
    <property type="entry name" value="Type I PLP-dependent aspartate aminotransferase-like (Major domain)"/>
    <property type="match status" value="1"/>
</dbReference>
<dbReference type="PANTHER" id="PTHR11808:SF80">
    <property type="entry name" value="CYSTATHIONINE GAMMA-LYASE"/>
    <property type="match status" value="1"/>
</dbReference>
<evidence type="ECO:0000256" key="6">
    <source>
        <dbReference type="ARBA" id="ARBA00052699"/>
    </source>
</evidence>
<dbReference type="GO" id="GO:0005737">
    <property type="term" value="C:cytoplasm"/>
    <property type="evidence" value="ECO:0007669"/>
    <property type="project" value="TreeGrafter"/>
</dbReference>
<dbReference type="Proteomes" id="UP000034407">
    <property type="component" value="Unassembled WGS sequence"/>
</dbReference>
<dbReference type="OrthoDB" id="9780685at2"/>
<dbReference type="InterPro" id="IPR015421">
    <property type="entry name" value="PyrdxlP-dep_Trfase_major"/>
</dbReference>
<dbReference type="PANTHER" id="PTHR11808">
    <property type="entry name" value="TRANS-SULFURATION ENZYME FAMILY MEMBER"/>
    <property type="match status" value="1"/>
</dbReference>
<keyword evidence="2 7" id="KW-0663">Pyridoxal phosphate</keyword>
<dbReference type="Pfam" id="PF01053">
    <property type="entry name" value="Cys_Met_Meta_PP"/>
    <property type="match status" value="1"/>
</dbReference>
<gene>
    <name evidence="9" type="ORF">VN21_16075</name>
</gene>
<accession>A0A0M3DF61</accession>
<evidence type="ECO:0000313" key="9">
    <source>
        <dbReference type="EMBL" id="KKY00109.1"/>
    </source>
</evidence>
<dbReference type="SUPFAM" id="SSF53383">
    <property type="entry name" value="PLP-dependent transferases"/>
    <property type="match status" value="1"/>
</dbReference>
<protein>
    <recommendedName>
        <fullName evidence="3">homocysteine desulfhydrase</fullName>
        <ecNumber evidence="3">4.4.1.2</ecNumber>
    </recommendedName>
    <alternativeName>
        <fullName evidence="4">Homocysteine desulfhydrase</fullName>
    </alternativeName>
</protein>
<dbReference type="EMBL" id="LBBT01000336">
    <property type="protein sequence ID" value="KKY00109.1"/>
    <property type="molecule type" value="Genomic_DNA"/>
</dbReference>
<dbReference type="EC" id="4.4.1.2" evidence="3"/>
<dbReference type="GO" id="GO:0047982">
    <property type="term" value="F:homocysteine desulfhydrase activity"/>
    <property type="evidence" value="ECO:0007669"/>
    <property type="project" value="UniProtKB-EC"/>
</dbReference>
<dbReference type="CDD" id="cd00614">
    <property type="entry name" value="CGS_like"/>
    <property type="match status" value="1"/>
</dbReference>
<evidence type="ECO:0000256" key="1">
    <source>
        <dbReference type="ARBA" id="ARBA00001933"/>
    </source>
</evidence>
<dbReference type="PATRIC" id="fig|1629550.3.peg.2719"/>
<dbReference type="InterPro" id="IPR000277">
    <property type="entry name" value="Cys/Met-Metab_PyrdxlP-dep_enz"/>
</dbReference>
<dbReference type="Gene3D" id="3.90.1150.10">
    <property type="entry name" value="Aspartate Aminotransferase, domain 1"/>
    <property type="match status" value="1"/>
</dbReference>
<comment type="caution">
    <text evidence="9">The sequence shown here is derived from an EMBL/GenBank/DDBJ whole genome shotgun (WGS) entry which is preliminary data.</text>
</comment>
<evidence type="ECO:0000256" key="2">
    <source>
        <dbReference type="ARBA" id="ARBA00022898"/>
    </source>
</evidence>
<dbReference type="InterPro" id="IPR015424">
    <property type="entry name" value="PyrdxlP-dep_Trfase"/>
</dbReference>
<comment type="catalytic activity">
    <reaction evidence="5">
        <text>L-homocysteine + H2O = 2-oxobutanoate + hydrogen sulfide + NH4(+) + H(+)</text>
        <dbReference type="Rhea" id="RHEA:14501"/>
        <dbReference type="ChEBI" id="CHEBI:15377"/>
        <dbReference type="ChEBI" id="CHEBI:15378"/>
        <dbReference type="ChEBI" id="CHEBI:16763"/>
        <dbReference type="ChEBI" id="CHEBI:28938"/>
        <dbReference type="ChEBI" id="CHEBI:29919"/>
        <dbReference type="ChEBI" id="CHEBI:58199"/>
        <dbReference type="EC" id="4.4.1.2"/>
    </reaction>
    <physiologicalReaction direction="left-to-right" evidence="5">
        <dbReference type="Rhea" id="RHEA:14502"/>
    </physiologicalReaction>
</comment>
<dbReference type="GO" id="GO:0030170">
    <property type="term" value="F:pyridoxal phosphate binding"/>
    <property type="evidence" value="ECO:0007669"/>
    <property type="project" value="InterPro"/>
</dbReference>